<dbReference type="Pfam" id="PF20058">
    <property type="entry name" value="DUF6457"/>
    <property type="match status" value="1"/>
</dbReference>
<organism evidence="3 4">
    <name type="scientific">Metallococcus carri</name>
    <dbReference type="NCBI Taxonomy" id="1656884"/>
    <lineage>
        <taxon>Bacteria</taxon>
        <taxon>Bacillati</taxon>
        <taxon>Actinomycetota</taxon>
        <taxon>Actinomycetes</taxon>
        <taxon>Micrococcales</taxon>
        <taxon>Dermacoccaceae</taxon>
        <taxon>Metallococcus</taxon>
    </lineage>
</organism>
<dbReference type="EMBL" id="JAAOIV010000015">
    <property type="protein sequence ID" value="NHN57359.1"/>
    <property type="molecule type" value="Genomic_DNA"/>
</dbReference>
<dbReference type="InterPro" id="IPR045598">
    <property type="entry name" value="DUF6457"/>
</dbReference>
<dbReference type="Proteomes" id="UP000744769">
    <property type="component" value="Unassembled WGS sequence"/>
</dbReference>
<name>A0A967B1Z8_9MICO</name>
<feature type="domain" description="DUF6457" evidence="2">
    <location>
        <begin position="8"/>
        <end position="72"/>
    </location>
</feature>
<keyword evidence="4" id="KW-1185">Reference proteome</keyword>
<dbReference type="RefSeq" id="WP_166198593.1">
    <property type="nucleotide sequence ID" value="NZ_JAAOIV010000015.1"/>
</dbReference>
<feature type="compositionally biased region" description="Basic and acidic residues" evidence="1">
    <location>
        <begin position="85"/>
        <end position="94"/>
    </location>
</feature>
<gene>
    <name evidence="3" type="ORF">G9U51_16440</name>
</gene>
<evidence type="ECO:0000313" key="3">
    <source>
        <dbReference type="EMBL" id="NHN57359.1"/>
    </source>
</evidence>
<evidence type="ECO:0000256" key="1">
    <source>
        <dbReference type="SAM" id="MobiDB-lite"/>
    </source>
</evidence>
<sequence length="94" mass="10350">MSETADVQQQWQAWVEQACAALDMPVDQVDVRLIHGLTKVVAHQVDRPLAPVSSYILGLAIGQRLGRGEDVTAEDRKQLAGRIPTGERQRTSES</sequence>
<evidence type="ECO:0000313" key="4">
    <source>
        <dbReference type="Proteomes" id="UP000744769"/>
    </source>
</evidence>
<feature type="region of interest" description="Disordered" evidence="1">
    <location>
        <begin position="70"/>
        <end position="94"/>
    </location>
</feature>
<evidence type="ECO:0000259" key="2">
    <source>
        <dbReference type="Pfam" id="PF20058"/>
    </source>
</evidence>
<accession>A0A967B1Z8</accession>
<dbReference type="AlphaFoldDB" id="A0A967B1Z8"/>
<protein>
    <submittedName>
        <fullName evidence="3">Molybdopterin-guanine dinucleotide biosynthesis protein A</fullName>
    </submittedName>
</protein>
<comment type="caution">
    <text evidence="3">The sequence shown here is derived from an EMBL/GenBank/DDBJ whole genome shotgun (WGS) entry which is preliminary data.</text>
</comment>
<proteinExistence type="predicted"/>
<reference evidence="3" key="1">
    <citation type="submission" date="2020-03" db="EMBL/GenBank/DDBJ databases">
        <title>Draft sequencing of Calidifontibacter sp. DB0510.</title>
        <authorList>
            <person name="Kim D.-U."/>
        </authorList>
    </citation>
    <scope>NUCLEOTIDE SEQUENCE</scope>
    <source>
        <strain evidence="3">DB0510</strain>
    </source>
</reference>